<protein>
    <recommendedName>
        <fullName evidence="1">Glucosidase 2 subunit beta</fullName>
    </recommendedName>
</protein>
<dbReference type="InterPro" id="IPR036607">
    <property type="entry name" value="PRKCSH"/>
</dbReference>
<dbReference type="RefSeq" id="XP_067741994.1">
    <property type="nucleotide sequence ID" value="XM_067880582.1"/>
</dbReference>
<dbReference type="InterPro" id="IPR039794">
    <property type="entry name" value="Gtb1-like"/>
</dbReference>
<evidence type="ECO:0000256" key="1">
    <source>
        <dbReference type="ARBA" id="ARBA00022387"/>
    </source>
</evidence>
<keyword evidence="10" id="KW-1185">Reference proteome</keyword>
<feature type="compositionally biased region" description="Basic and acidic residues" evidence="6">
    <location>
        <begin position="245"/>
        <end position="309"/>
    </location>
</feature>
<dbReference type="InterPro" id="IPR028146">
    <property type="entry name" value="PRKCSH_N"/>
</dbReference>
<proteinExistence type="predicted"/>
<dbReference type="Pfam" id="PF13015">
    <property type="entry name" value="PRKCSH_1"/>
    <property type="match status" value="1"/>
</dbReference>
<evidence type="ECO:0000313" key="9">
    <source>
        <dbReference type="EnsemblProtists" id="Phyra75680"/>
    </source>
</evidence>
<name>H3GI39_PHYRM</name>
<feature type="domain" description="MRH" evidence="8">
    <location>
        <begin position="418"/>
        <end position="533"/>
    </location>
</feature>
<reference evidence="9" key="2">
    <citation type="submission" date="2015-06" db="UniProtKB">
        <authorList>
            <consortium name="EnsemblProtists"/>
        </authorList>
    </citation>
    <scope>IDENTIFICATION</scope>
    <source>
        <strain evidence="9">Pr102</strain>
    </source>
</reference>
<dbReference type="SUPFAM" id="SSF50911">
    <property type="entry name" value="Mannose 6-phosphate receptor domain"/>
    <property type="match status" value="1"/>
</dbReference>
<dbReference type="eggNOG" id="KOG2397">
    <property type="taxonomic scope" value="Eukaryota"/>
</dbReference>
<dbReference type="PROSITE" id="PS51914">
    <property type="entry name" value="MRH"/>
    <property type="match status" value="1"/>
</dbReference>
<evidence type="ECO:0000256" key="5">
    <source>
        <dbReference type="SAM" id="Coils"/>
    </source>
</evidence>
<dbReference type="VEuPathDB" id="FungiDB:KRP23_10164"/>
<keyword evidence="2 7" id="KW-0732">Signal</keyword>
<evidence type="ECO:0000256" key="7">
    <source>
        <dbReference type="SAM" id="SignalP"/>
    </source>
</evidence>
<keyword evidence="4" id="KW-1015">Disulfide bond</keyword>
<dbReference type="VEuPathDB" id="FungiDB:KRP22_6898"/>
<evidence type="ECO:0000256" key="4">
    <source>
        <dbReference type="ARBA" id="ARBA00023157"/>
    </source>
</evidence>
<feature type="coiled-coil region" evidence="5">
    <location>
        <begin position="163"/>
        <end position="197"/>
    </location>
</feature>
<reference evidence="10" key="1">
    <citation type="journal article" date="2006" name="Science">
        <title>Phytophthora genome sequences uncover evolutionary origins and mechanisms of pathogenesis.</title>
        <authorList>
            <person name="Tyler B.M."/>
            <person name="Tripathy S."/>
            <person name="Zhang X."/>
            <person name="Dehal P."/>
            <person name="Jiang R.H."/>
            <person name="Aerts A."/>
            <person name="Arredondo F.D."/>
            <person name="Baxter L."/>
            <person name="Bensasson D."/>
            <person name="Beynon J.L."/>
            <person name="Chapman J."/>
            <person name="Damasceno C.M."/>
            <person name="Dorrance A.E."/>
            <person name="Dou D."/>
            <person name="Dickerman A.W."/>
            <person name="Dubchak I.L."/>
            <person name="Garbelotto M."/>
            <person name="Gijzen M."/>
            <person name="Gordon S.G."/>
            <person name="Govers F."/>
            <person name="Grunwald N.J."/>
            <person name="Huang W."/>
            <person name="Ivors K.L."/>
            <person name="Jones R.W."/>
            <person name="Kamoun S."/>
            <person name="Krampis K."/>
            <person name="Lamour K.H."/>
            <person name="Lee M.K."/>
            <person name="McDonald W.H."/>
            <person name="Medina M."/>
            <person name="Meijer H.J."/>
            <person name="Nordberg E.K."/>
            <person name="Maclean D.J."/>
            <person name="Ospina-Giraldo M.D."/>
            <person name="Morris P.F."/>
            <person name="Phuntumart V."/>
            <person name="Putnam N.H."/>
            <person name="Rash S."/>
            <person name="Rose J.K."/>
            <person name="Sakihama Y."/>
            <person name="Salamov A.A."/>
            <person name="Savidor A."/>
            <person name="Scheuring C.F."/>
            <person name="Smith B.M."/>
            <person name="Sobral B.W."/>
            <person name="Terry A."/>
            <person name="Torto-Alalibo T.A."/>
            <person name="Win J."/>
            <person name="Xu Z."/>
            <person name="Zhang H."/>
            <person name="Grigoriev I.V."/>
            <person name="Rokhsar D.S."/>
            <person name="Boore J.L."/>
        </authorList>
    </citation>
    <scope>NUCLEOTIDE SEQUENCE [LARGE SCALE GENOMIC DNA]</scope>
    <source>
        <strain evidence="10">Pr102</strain>
    </source>
</reference>
<feature type="region of interest" description="Disordered" evidence="6">
    <location>
        <begin position="245"/>
        <end position="320"/>
    </location>
</feature>
<feature type="chain" id="PRO_5003587450" description="Glucosidase 2 subunit beta" evidence="7">
    <location>
        <begin position="20"/>
        <end position="560"/>
    </location>
</feature>
<accession>H3GI39</accession>
<dbReference type="Gene3D" id="2.70.130.10">
    <property type="entry name" value="Mannose-6-phosphate receptor binding domain"/>
    <property type="match status" value="1"/>
</dbReference>
<dbReference type="HOGENOM" id="CLU_016834_1_0_1"/>
<dbReference type="InParanoid" id="H3GI39"/>
<dbReference type="OMA" id="YENGQHC"/>
<keyword evidence="5" id="KW-0175">Coiled coil</keyword>
<keyword evidence="3" id="KW-0256">Endoplasmic reticulum</keyword>
<dbReference type="Proteomes" id="UP000005238">
    <property type="component" value="Unassembled WGS sequence"/>
</dbReference>
<dbReference type="GO" id="GO:0017177">
    <property type="term" value="C:glucosidase II complex"/>
    <property type="evidence" value="ECO:0000318"/>
    <property type="project" value="GO_Central"/>
</dbReference>
<dbReference type="OrthoDB" id="28322at2759"/>
<dbReference type="GeneID" id="94216308"/>
<organism evidence="9 10">
    <name type="scientific">Phytophthora ramorum</name>
    <name type="common">Sudden oak death agent</name>
    <dbReference type="NCBI Taxonomy" id="164328"/>
    <lineage>
        <taxon>Eukaryota</taxon>
        <taxon>Sar</taxon>
        <taxon>Stramenopiles</taxon>
        <taxon>Oomycota</taxon>
        <taxon>Peronosporomycetes</taxon>
        <taxon>Peronosporales</taxon>
        <taxon>Peronosporaceae</taxon>
        <taxon>Phytophthora</taxon>
    </lineage>
</organism>
<dbReference type="EnsemblProtists" id="Phyra75680">
    <property type="protein sequence ID" value="Phyra75680"/>
    <property type="gene ID" value="Phyra75680"/>
</dbReference>
<dbReference type="PANTHER" id="PTHR12630">
    <property type="entry name" value="N-LINKED OLIGOSACCHARIDE PROCESSING"/>
    <property type="match status" value="1"/>
</dbReference>
<dbReference type="PANTHER" id="PTHR12630:SF1">
    <property type="entry name" value="GLUCOSIDASE 2 SUBUNIT BETA"/>
    <property type="match status" value="1"/>
</dbReference>
<dbReference type="GO" id="GO:0006491">
    <property type="term" value="P:N-glycan processing"/>
    <property type="evidence" value="ECO:0000318"/>
    <property type="project" value="GO_Central"/>
</dbReference>
<dbReference type="InterPro" id="IPR044865">
    <property type="entry name" value="MRH_dom"/>
</dbReference>
<feature type="signal peptide" evidence="7">
    <location>
        <begin position="1"/>
        <end position="19"/>
    </location>
</feature>
<dbReference type="InterPro" id="IPR009011">
    <property type="entry name" value="Man6P_isomerase_rcpt-bd_dom_sf"/>
</dbReference>
<dbReference type="STRING" id="164328.H3GI39"/>
<dbReference type="EMBL" id="DS566011">
    <property type="status" value="NOT_ANNOTATED_CDS"/>
    <property type="molecule type" value="Genomic_DNA"/>
</dbReference>
<evidence type="ECO:0000256" key="2">
    <source>
        <dbReference type="ARBA" id="ARBA00022729"/>
    </source>
</evidence>
<evidence type="ECO:0000313" key="10">
    <source>
        <dbReference type="Proteomes" id="UP000005238"/>
    </source>
</evidence>
<evidence type="ECO:0000259" key="8">
    <source>
        <dbReference type="PROSITE" id="PS51914"/>
    </source>
</evidence>
<evidence type="ECO:0000256" key="6">
    <source>
        <dbReference type="SAM" id="MobiDB-lite"/>
    </source>
</evidence>
<evidence type="ECO:0000256" key="3">
    <source>
        <dbReference type="ARBA" id="ARBA00022824"/>
    </source>
</evidence>
<dbReference type="AlphaFoldDB" id="H3GI39"/>
<sequence length="560" mass="62054">MVLQRVATSLALLSLGVSASDWHGISPVLQQKLSAVSSFTCDHGQQRLDLSHLNDNYCDCTDGSDEPGTSACSHTGAVFHCVNAGFLASDVPTSRVNDGICDCCDGSDEYASGADCGSQCEAKMQSFKAGKKDLIEQVEAGLKDRGALVAEAKTLWDAEQQKKQQLEASTASLRVMAEQLEARKEEEERLEEETKQGLVATTKQEILRQLGLLDLTKEQLLSIILEVGRQGVAAKHELLPIIRQEREATQEGDEELAKTPMDEQDEAFRERDDERQKESRRVEKLIEERRKTEEKKAQEAKEALEKAAEEAAAEVGETGEAVVEPETEALGTVAEEAEAPKEEEGDLTLPEVETRPIELLFEELVSSERYERSQAVLTRKQHEDTNEELVKEEKKLAEAQKLMDKDYGVDHLFFALRDKCVESEAGQYKYKICFFGKATQDHTKLGDMEDIKAPELAESSGEDASAPAEETAAAKTIVKEIKFTNGQKCWNGPNRSLTVKLECGPEPMELSGIEEPSTCVYTAKLRTPAICSEDDRERIMTFDDARVTPHHIEIEVPATL</sequence>
<dbReference type="Pfam" id="PF12999">
    <property type="entry name" value="PRKCSH-like"/>
    <property type="match status" value="1"/>
</dbReference>